<keyword evidence="1" id="KW-0472">Membrane</keyword>
<proteinExistence type="predicted"/>
<organism evidence="3 4">
    <name type="scientific">Mariniflexile ostreae</name>
    <dbReference type="NCBI Taxonomy" id="1520892"/>
    <lineage>
        <taxon>Bacteria</taxon>
        <taxon>Pseudomonadati</taxon>
        <taxon>Bacteroidota</taxon>
        <taxon>Flavobacteriia</taxon>
        <taxon>Flavobacteriales</taxon>
        <taxon>Flavobacteriaceae</taxon>
        <taxon>Mariniflexile</taxon>
    </lineage>
</organism>
<dbReference type="Gene3D" id="3.40.50.880">
    <property type="match status" value="1"/>
</dbReference>
<evidence type="ECO:0000313" key="4">
    <source>
        <dbReference type="Proteomes" id="UP001589585"/>
    </source>
</evidence>
<dbReference type="SUPFAM" id="SSF52317">
    <property type="entry name" value="Class I glutamine amidotransferase-like"/>
    <property type="match status" value="1"/>
</dbReference>
<evidence type="ECO:0000259" key="2">
    <source>
        <dbReference type="Pfam" id="PF06283"/>
    </source>
</evidence>
<accession>A0ABV5F8E0</accession>
<keyword evidence="1" id="KW-1133">Transmembrane helix</keyword>
<protein>
    <submittedName>
        <fullName evidence="3">ThuA domain-containing protein</fullName>
    </submittedName>
</protein>
<keyword evidence="4" id="KW-1185">Reference proteome</keyword>
<dbReference type="Proteomes" id="UP001589585">
    <property type="component" value="Unassembled WGS sequence"/>
</dbReference>
<dbReference type="PANTHER" id="PTHR40469">
    <property type="entry name" value="SECRETED GLYCOSYL HYDROLASE"/>
    <property type="match status" value="1"/>
</dbReference>
<keyword evidence="1" id="KW-0812">Transmembrane</keyword>
<dbReference type="PANTHER" id="PTHR40469:SF2">
    <property type="entry name" value="GALACTOSE-BINDING DOMAIN-LIKE SUPERFAMILY PROTEIN"/>
    <property type="match status" value="1"/>
</dbReference>
<gene>
    <name evidence="3" type="ORF">ACFFU9_03040</name>
</gene>
<dbReference type="RefSeq" id="WP_379859897.1">
    <property type="nucleotide sequence ID" value="NZ_JBHMFC010000009.1"/>
</dbReference>
<evidence type="ECO:0000256" key="1">
    <source>
        <dbReference type="SAM" id="Phobius"/>
    </source>
</evidence>
<evidence type="ECO:0000313" key="3">
    <source>
        <dbReference type="EMBL" id="MFB9055707.1"/>
    </source>
</evidence>
<name>A0ABV5F8E0_9FLAO</name>
<dbReference type="InterPro" id="IPR029010">
    <property type="entry name" value="ThuA-like"/>
</dbReference>
<sequence length="329" mass="37228">MNFSNSYHIIIFAALILGFSTFISAQNTNNKLKALIVDGENNHGIWPKSTMMMKSYLEETGMFEVDIIRKKYTWKGEEYLDMYPLSSAQKTEVVKEPKFDPDFCPKFKKYDVVVSNLGWKSSDWPEKTKRNFENYMRKGGGLIIVHAADNAWGDWTEFNKMIGLGGWGGRGTHSGPYVYYDNDDNLKYDTSEGKSGSHGPQREFLLETRAPNHPIMKGLPNLWLHAKDELYENLRGPAENLTILSTAYSKKDKSEGGKHEPVLFTIDYGKGRVFHTTLGHTDYSIECVGFITTFLRGAEWAATGKVTQAVPDDFPNAASSSSRPWSEKK</sequence>
<dbReference type="Pfam" id="PF06283">
    <property type="entry name" value="ThuA"/>
    <property type="match status" value="1"/>
</dbReference>
<dbReference type="EMBL" id="JBHMFC010000009">
    <property type="protein sequence ID" value="MFB9055707.1"/>
    <property type="molecule type" value="Genomic_DNA"/>
</dbReference>
<dbReference type="InterPro" id="IPR029062">
    <property type="entry name" value="Class_I_gatase-like"/>
</dbReference>
<feature type="transmembrane region" description="Helical" evidence="1">
    <location>
        <begin position="6"/>
        <end position="25"/>
    </location>
</feature>
<feature type="domain" description="ThuA-like" evidence="2">
    <location>
        <begin position="103"/>
        <end position="301"/>
    </location>
</feature>
<reference evidence="3 4" key="1">
    <citation type="submission" date="2024-09" db="EMBL/GenBank/DDBJ databases">
        <authorList>
            <person name="Sun Q."/>
            <person name="Mori K."/>
        </authorList>
    </citation>
    <scope>NUCLEOTIDE SEQUENCE [LARGE SCALE GENOMIC DNA]</scope>
    <source>
        <strain evidence="3 4">CECT 8622</strain>
    </source>
</reference>
<comment type="caution">
    <text evidence="3">The sequence shown here is derived from an EMBL/GenBank/DDBJ whole genome shotgun (WGS) entry which is preliminary data.</text>
</comment>